<gene>
    <name evidence="6" type="ORF">AV942_13410</name>
</gene>
<evidence type="ECO:0000256" key="1">
    <source>
        <dbReference type="ARBA" id="ARBA00004141"/>
    </source>
</evidence>
<organism evidence="6 7">
    <name type="scientific">Alteromonas mediterranea</name>
    <dbReference type="NCBI Taxonomy" id="314275"/>
    <lineage>
        <taxon>Bacteria</taxon>
        <taxon>Pseudomonadati</taxon>
        <taxon>Pseudomonadota</taxon>
        <taxon>Gammaproteobacteria</taxon>
        <taxon>Alteromonadales</taxon>
        <taxon>Alteromonadaceae</taxon>
        <taxon>Alteromonas/Salinimonas group</taxon>
        <taxon>Alteromonas</taxon>
    </lineage>
</organism>
<evidence type="ECO:0000313" key="7">
    <source>
        <dbReference type="Proteomes" id="UP000061468"/>
    </source>
</evidence>
<name>A0AAC9ADR6_9ALTE</name>
<dbReference type="Gene3D" id="1.20.1530.20">
    <property type="match status" value="1"/>
</dbReference>
<proteinExistence type="predicted"/>
<dbReference type="EMBL" id="CP013928">
    <property type="protein sequence ID" value="AMJ79224.1"/>
    <property type="molecule type" value="Genomic_DNA"/>
</dbReference>
<feature type="transmembrane region" description="Helical" evidence="5">
    <location>
        <begin position="41"/>
        <end position="64"/>
    </location>
</feature>
<evidence type="ECO:0000313" key="6">
    <source>
        <dbReference type="EMBL" id="AMJ79224.1"/>
    </source>
</evidence>
<feature type="transmembrane region" description="Helical" evidence="5">
    <location>
        <begin position="200"/>
        <end position="219"/>
    </location>
</feature>
<feature type="transmembrane region" description="Helical" evidence="5">
    <location>
        <begin position="6"/>
        <end position="29"/>
    </location>
</feature>
<dbReference type="Pfam" id="PF01758">
    <property type="entry name" value="SBF"/>
    <property type="match status" value="1"/>
</dbReference>
<comment type="subcellular location">
    <subcellularLocation>
        <location evidence="1">Membrane</location>
        <topology evidence="1">Multi-pass membrane protein</topology>
    </subcellularLocation>
</comment>
<protein>
    <submittedName>
        <fullName evidence="6">Bile acid:sodium symporter</fullName>
    </submittedName>
</protein>
<feature type="transmembrane region" description="Helical" evidence="5">
    <location>
        <begin position="259"/>
        <end position="280"/>
    </location>
</feature>
<dbReference type="InterPro" id="IPR038770">
    <property type="entry name" value="Na+/solute_symporter_sf"/>
</dbReference>
<accession>A0AAC9ADR6</accession>
<feature type="transmembrane region" description="Helical" evidence="5">
    <location>
        <begin position="231"/>
        <end position="253"/>
    </location>
</feature>
<keyword evidence="4 5" id="KW-0472">Membrane</keyword>
<dbReference type="InterPro" id="IPR002657">
    <property type="entry name" value="BilAc:Na_symport/Acr3"/>
</dbReference>
<dbReference type="Proteomes" id="UP000061468">
    <property type="component" value="Chromosome"/>
</dbReference>
<dbReference type="AlphaFoldDB" id="A0AAC9ADR6"/>
<feature type="transmembrane region" description="Helical" evidence="5">
    <location>
        <begin position="70"/>
        <end position="89"/>
    </location>
</feature>
<feature type="transmembrane region" description="Helical" evidence="5">
    <location>
        <begin position="96"/>
        <end position="122"/>
    </location>
</feature>
<dbReference type="GO" id="GO:0016020">
    <property type="term" value="C:membrane"/>
    <property type="evidence" value="ECO:0007669"/>
    <property type="project" value="UniProtKB-SubCell"/>
</dbReference>
<dbReference type="PANTHER" id="PTHR10361:SF24">
    <property type="entry name" value="P3 PROTEIN"/>
    <property type="match status" value="1"/>
</dbReference>
<dbReference type="PANTHER" id="PTHR10361">
    <property type="entry name" value="SODIUM-BILE ACID COTRANSPORTER"/>
    <property type="match status" value="1"/>
</dbReference>
<reference evidence="6 7" key="1">
    <citation type="submission" date="2015-12" db="EMBL/GenBank/DDBJ databases">
        <title>Intraspecies pangenome expansion in the marine bacterium Alteromonas.</title>
        <authorList>
            <person name="Lopez-Perez M."/>
            <person name="Rodriguez-Valera F."/>
        </authorList>
    </citation>
    <scope>NUCLEOTIDE SEQUENCE [LARGE SCALE GENOMIC DNA]</scope>
    <source>
        <strain evidence="6 7">UM8</strain>
    </source>
</reference>
<dbReference type="RefSeq" id="WP_012518972.1">
    <property type="nucleotide sequence ID" value="NZ_CP013928.1"/>
</dbReference>
<feature type="transmembrane region" description="Helical" evidence="5">
    <location>
        <begin position="169"/>
        <end position="188"/>
    </location>
</feature>
<feature type="transmembrane region" description="Helical" evidence="5">
    <location>
        <begin position="134"/>
        <end position="157"/>
    </location>
</feature>
<evidence type="ECO:0000256" key="5">
    <source>
        <dbReference type="SAM" id="Phobius"/>
    </source>
</evidence>
<evidence type="ECO:0000256" key="4">
    <source>
        <dbReference type="ARBA" id="ARBA00023136"/>
    </source>
</evidence>
<dbReference type="InterPro" id="IPR004710">
    <property type="entry name" value="Bilac:Na_transpt"/>
</dbReference>
<evidence type="ECO:0000256" key="2">
    <source>
        <dbReference type="ARBA" id="ARBA00022692"/>
    </source>
</evidence>
<keyword evidence="2 5" id="KW-0812">Transmembrane</keyword>
<sequence>MQASVLTEVLLPLALAFVMFGMGLTLTLADFARLIKAPKAVVTGFIGQIILLPLLALGLCIAFGVPDYIAVGVMVLAACPGGTTSNLISHIAKANLAFSVSLTAISTIACVFTTPFIIQFTIDYFVKENAPEFSIFQTVTGLVGVSILPVIIGMTIRRFNTPFAMKTENFFRQFSMYFMLLMIVGVLVSERHSLASSLESAFLVCVTLNLSSVLLGLLLAKSSKLVFKDSLTLAIEIGVQNAALAMLICITFLDAPDYAIAPGVYGIAMYIGPALLAVWAKRTMRNGQELGALHKTESV</sequence>
<evidence type="ECO:0000256" key="3">
    <source>
        <dbReference type="ARBA" id="ARBA00022989"/>
    </source>
</evidence>
<keyword evidence="3 5" id="KW-1133">Transmembrane helix</keyword>